<evidence type="ECO:0000313" key="2">
    <source>
        <dbReference type="EMBL" id="TGZ61085.1"/>
    </source>
</evidence>
<dbReference type="InterPro" id="IPR036397">
    <property type="entry name" value="RNaseH_sf"/>
</dbReference>
<dbReference type="GO" id="GO:0003676">
    <property type="term" value="F:nucleic acid binding"/>
    <property type="evidence" value="ECO:0007669"/>
    <property type="project" value="InterPro"/>
</dbReference>
<gene>
    <name evidence="2" type="ORF">CRM22_008186</name>
</gene>
<dbReference type="OrthoDB" id="10039611at2759"/>
<proteinExistence type="predicted"/>
<evidence type="ECO:0000313" key="3">
    <source>
        <dbReference type="Proteomes" id="UP000308267"/>
    </source>
</evidence>
<organism evidence="2 3">
    <name type="scientific">Opisthorchis felineus</name>
    <dbReference type="NCBI Taxonomy" id="147828"/>
    <lineage>
        <taxon>Eukaryota</taxon>
        <taxon>Metazoa</taxon>
        <taxon>Spiralia</taxon>
        <taxon>Lophotrochozoa</taxon>
        <taxon>Platyhelminthes</taxon>
        <taxon>Trematoda</taxon>
        <taxon>Digenea</taxon>
        <taxon>Opisthorchiida</taxon>
        <taxon>Opisthorchiata</taxon>
        <taxon>Opisthorchiidae</taxon>
        <taxon>Opisthorchis</taxon>
    </lineage>
</organism>
<keyword evidence="3" id="KW-1185">Reference proteome</keyword>
<dbReference type="InterPro" id="IPR038717">
    <property type="entry name" value="Tc1-like_DDE_dom"/>
</dbReference>
<name>A0A4S2LCF7_OPIFE</name>
<reference evidence="2 3" key="1">
    <citation type="journal article" date="2019" name="BMC Genomics">
        <title>New insights from Opisthorchis felineus genome: update on genomics of the epidemiologically important liver flukes.</title>
        <authorList>
            <person name="Ershov N.I."/>
            <person name="Mordvinov V.A."/>
            <person name="Prokhortchouk E.B."/>
            <person name="Pakharukova M.Y."/>
            <person name="Gunbin K.V."/>
            <person name="Ustyantsev K."/>
            <person name="Genaev M.A."/>
            <person name="Blinov A.G."/>
            <person name="Mazur A."/>
            <person name="Boulygina E."/>
            <person name="Tsygankova S."/>
            <person name="Khrameeva E."/>
            <person name="Chekanov N."/>
            <person name="Fan G."/>
            <person name="Xiao A."/>
            <person name="Zhang H."/>
            <person name="Xu X."/>
            <person name="Yang H."/>
            <person name="Solovyev V."/>
            <person name="Lee S.M."/>
            <person name="Liu X."/>
            <person name="Afonnikov D.A."/>
            <person name="Skryabin K.G."/>
        </authorList>
    </citation>
    <scope>NUCLEOTIDE SEQUENCE [LARGE SCALE GENOMIC DNA]</scope>
    <source>
        <strain evidence="2">AK-0245</strain>
        <tissue evidence="2">Whole organism</tissue>
    </source>
</reference>
<dbReference type="EMBL" id="SJOL01008131">
    <property type="protein sequence ID" value="TGZ61085.1"/>
    <property type="molecule type" value="Genomic_DNA"/>
</dbReference>
<sequence length="157" mass="18288">MNRRGILKYIVQRDVVSNEQCLQLVDELIKKLREESGLDNVVLVFDEETCHTDLDALAEKGKMTVVRLIPYLTELNPVENVWDKTRMRLKRHLQEIYGPFVRGVTFRFLDIQERLMNCLERCANRFLSSVSREQCSQMIDSILFPLAGTNLKLVITT</sequence>
<dbReference type="Pfam" id="PF13358">
    <property type="entry name" value="DDE_3"/>
    <property type="match status" value="1"/>
</dbReference>
<feature type="domain" description="Tc1-like transposase DDE" evidence="1">
    <location>
        <begin position="1"/>
        <end position="91"/>
    </location>
</feature>
<dbReference type="AlphaFoldDB" id="A0A4S2LCF7"/>
<evidence type="ECO:0000259" key="1">
    <source>
        <dbReference type="Pfam" id="PF13358"/>
    </source>
</evidence>
<protein>
    <recommendedName>
        <fullName evidence="1">Tc1-like transposase DDE domain-containing protein</fullName>
    </recommendedName>
</protein>
<dbReference type="Gene3D" id="3.30.420.10">
    <property type="entry name" value="Ribonuclease H-like superfamily/Ribonuclease H"/>
    <property type="match status" value="1"/>
</dbReference>
<comment type="caution">
    <text evidence="2">The sequence shown here is derived from an EMBL/GenBank/DDBJ whole genome shotgun (WGS) entry which is preliminary data.</text>
</comment>
<accession>A0A4S2LCF7</accession>
<dbReference type="Proteomes" id="UP000308267">
    <property type="component" value="Unassembled WGS sequence"/>
</dbReference>